<reference evidence="2" key="1">
    <citation type="submission" date="2023-01" db="EMBL/GenBank/DDBJ databases">
        <title>Genome assembly of the deep-sea coral Lophelia pertusa.</title>
        <authorList>
            <person name="Herrera S."/>
            <person name="Cordes E."/>
        </authorList>
    </citation>
    <scope>NUCLEOTIDE SEQUENCE</scope>
    <source>
        <strain evidence="2">USNM1676648</strain>
        <tissue evidence="2">Polyp</tissue>
    </source>
</reference>
<gene>
    <name evidence="2" type="ORF">OS493_002513</name>
</gene>
<dbReference type="PANTHER" id="PTHR20883:SF46">
    <property type="entry name" value="PHYTANOYL-COA HYDROXYLASE"/>
    <property type="match status" value="1"/>
</dbReference>
<dbReference type="OrthoDB" id="445007at2759"/>
<dbReference type="Gene3D" id="2.60.120.620">
    <property type="entry name" value="q2cbj1_9rhob like domain"/>
    <property type="match status" value="1"/>
</dbReference>
<evidence type="ECO:0008006" key="4">
    <source>
        <dbReference type="Google" id="ProtNLM"/>
    </source>
</evidence>
<evidence type="ECO:0000313" key="3">
    <source>
        <dbReference type="Proteomes" id="UP001163046"/>
    </source>
</evidence>
<organism evidence="2 3">
    <name type="scientific">Desmophyllum pertusum</name>
    <dbReference type="NCBI Taxonomy" id="174260"/>
    <lineage>
        <taxon>Eukaryota</taxon>
        <taxon>Metazoa</taxon>
        <taxon>Cnidaria</taxon>
        <taxon>Anthozoa</taxon>
        <taxon>Hexacorallia</taxon>
        <taxon>Scleractinia</taxon>
        <taxon>Caryophylliina</taxon>
        <taxon>Caryophylliidae</taxon>
        <taxon>Desmophyllum</taxon>
    </lineage>
</organism>
<dbReference type="InterPro" id="IPR008775">
    <property type="entry name" value="Phytyl_CoA_dOase-like"/>
</dbReference>
<proteinExistence type="predicted"/>
<dbReference type="SUPFAM" id="SSF51197">
    <property type="entry name" value="Clavaminate synthase-like"/>
    <property type="match status" value="1"/>
</dbReference>
<name>A0A9W9YUI2_9CNID</name>
<sequence>MFRNTCKRLSVNSLLRVQNTWIFKLKQNFLSSGVNYKPEGHGGLQVLTEDQKQQYESDGYVVVPDVFSKDHVEEMNKVLDGYVEQSRKIEQTNNLFVLDPLHTPDNPILLRLRCISNHNKLFHKTMCDPKLVDILSDLIGPSVRYINQEKVNMKPPESSTGSLIRWHQDWAFYPYTNDSLVTACISIDDSTRENVNGPLKKLDIMENTHP</sequence>
<evidence type="ECO:0000313" key="2">
    <source>
        <dbReference type="EMBL" id="KAJ7365794.1"/>
    </source>
</evidence>
<dbReference type="EMBL" id="MU827302">
    <property type="protein sequence ID" value="KAJ7365794.1"/>
    <property type="molecule type" value="Genomic_DNA"/>
</dbReference>
<dbReference type="PANTHER" id="PTHR20883">
    <property type="entry name" value="PHYTANOYL-COA DIOXYGENASE DOMAIN CONTAINING 1"/>
    <property type="match status" value="1"/>
</dbReference>
<accession>A0A9W9YUI2</accession>
<dbReference type="Pfam" id="PF05721">
    <property type="entry name" value="PhyH"/>
    <property type="match status" value="1"/>
</dbReference>
<evidence type="ECO:0000256" key="1">
    <source>
        <dbReference type="ARBA" id="ARBA00001962"/>
    </source>
</evidence>
<keyword evidence="3" id="KW-1185">Reference proteome</keyword>
<dbReference type="Proteomes" id="UP001163046">
    <property type="component" value="Unassembled WGS sequence"/>
</dbReference>
<comment type="cofactor">
    <cofactor evidence="1">
        <name>Fe cation</name>
        <dbReference type="ChEBI" id="CHEBI:24875"/>
    </cofactor>
</comment>
<dbReference type="AlphaFoldDB" id="A0A9W9YUI2"/>
<protein>
    <recommendedName>
        <fullName evidence="4">Phytanoyl-CoA dioxygenase</fullName>
    </recommendedName>
</protein>
<comment type="caution">
    <text evidence="2">The sequence shown here is derived from an EMBL/GenBank/DDBJ whole genome shotgun (WGS) entry which is preliminary data.</text>
</comment>